<evidence type="ECO:0000313" key="4">
    <source>
        <dbReference type="EMBL" id="MCO6045187.1"/>
    </source>
</evidence>
<feature type="domain" description="Glycosyl hydrolase family 13 catalytic" evidence="3">
    <location>
        <begin position="9"/>
        <end position="359"/>
    </location>
</feature>
<dbReference type="PANTHER" id="PTHR10357">
    <property type="entry name" value="ALPHA-AMYLASE FAMILY MEMBER"/>
    <property type="match status" value="1"/>
</dbReference>
<dbReference type="Pfam" id="PF00128">
    <property type="entry name" value="Alpha-amylase"/>
    <property type="match status" value="1"/>
</dbReference>
<dbReference type="PANTHER" id="PTHR10357:SF210">
    <property type="entry name" value="MALTODEXTRIN GLUCOSIDASE"/>
    <property type="match status" value="1"/>
</dbReference>
<dbReference type="GO" id="GO:0016798">
    <property type="term" value="F:hydrolase activity, acting on glycosyl bonds"/>
    <property type="evidence" value="ECO:0007669"/>
    <property type="project" value="UniProtKB-KW"/>
</dbReference>
<dbReference type="SMART" id="SM00642">
    <property type="entry name" value="Aamy"/>
    <property type="match status" value="1"/>
</dbReference>
<dbReference type="AlphaFoldDB" id="A0A9X2FBR9"/>
<keyword evidence="2" id="KW-0326">Glycosidase</keyword>
<organism evidence="4 5">
    <name type="scientific">Aeoliella straminimaris</name>
    <dbReference type="NCBI Taxonomy" id="2954799"/>
    <lineage>
        <taxon>Bacteria</taxon>
        <taxon>Pseudomonadati</taxon>
        <taxon>Planctomycetota</taxon>
        <taxon>Planctomycetia</taxon>
        <taxon>Pirellulales</taxon>
        <taxon>Lacipirellulaceae</taxon>
        <taxon>Aeoliella</taxon>
    </lineage>
</organism>
<dbReference type="InterPro" id="IPR017853">
    <property type="entry name" value="GH"/>
</dbReference>
<dbReference type="SUPFAM" id="SSF51445">
    <property type="entry name" value="(Trans)glycosidases"/>
    <property type="match status" value="1"/>
</dbReference>
<protein>
    <submittedName>
        <fullName evidence="4">Alpha-amylase family glycosyl hydrolase</fullName>
    </submittedName>
</protein>
<dbReference type="GO" id="GO:0005975">
    <property type="term" value="P:carbohydrate metabolic process"/>
    <property type="evidence" value="ECO:0007669"/>
    <property type="project" value="InterPro"/>
</dbReference>
<proteinExistence type="predicted"/>
<accession>A0A9X2FBR9</accession>
<dbReference type="EMBL" id="JAMXLR010000051">
    <property type="protein sequence ID" value="MCO6045187.1"/>
    <property type="molecule type" value="Genomic_DNA"/>
</dbReference>
<evidence type="ECO:0000256" key="2">
    <source>
        <dbReference type="ARBA" id="ARBA00023295"/>
    </source>
</evidence>
<dbReference type="Gene3D" id="3.20.20.80">
    <property type="entry name" value="Glycosidases"/>
    <property type="match status" value="1"/>
</dbReference>
<keyword evidence="5" id="KW-1185">Reference proteome</keyword>
<dbReference type="InterPro" id="IPR006047">
    <property type="entry name" value="GH13_cat_dom"/>
</dbReference>
<dbReference type="RefSeq" id="WP_252853297.1">
    <property type="nucleotide sequence ID" value="NZ_JAMXLR010000051.1"/>
</dbReference>
<sequence length="437" mass="48816">MQRSNIWYHLYPLGFLGAEERNPAPGAEDASESGRLRDLVGWLDYLVDLGVTAVLLGPVFESESHGYDIVDPFRIDRRLGNEQDLTQFIDACHQRSLQVGLDVVFNHVGRGHPFFVDVQQRKQESDRCGWFHIDFDQPGYDGFSYANFEGHGGLVTLNHSNPQVLDWAVDVARHWMQRGVDAFRLDAAYAISTDFLAAFSDRVRADKPDVTLIGEVIHGDYTATVQASHLTTVTQYELWKAIWSSLNDRNFYELAHALQRHAEFCEHFAPWTFVGNHDTTRIATKLTDSRLVPHALAILFSIPGMPAVYAGDEQGAEGTKYDREGGDAEIRRPLPHAPADFPGDSLPLWRLHRELIAVRRERPWLEQAELHVTSLDNRAITLEMRSPSGTLVVALNTDDQPAPCNIPAGLAPAAGHAVTAPGATELPPREWGIWSST</sequence>
<evidence type="ECO:0000313" key="5">
    <source>
        <dbReference type="Proteomes" id="UP001155241"/>
    </source>
</evidence>
<keyword evidence="1 4" id="KW-0378">Hydrolase</keyword>
<gene>
    <name evidence="4" type="ORF">NG895_14845</name>
</gene>
<reference evidence="4" key="1">
    <citation type="submission" date="2022-06" db="EMBL/GenBank/DDBJ databases">
        <title>Aeoliella straminimaris, a novel planctomycete from sediments.</title>
        <authorList>
            <person name="Vitorino I.R."/>
            <person name="Lage O.M."/>
        </authorList>
    </citation>
    <scope>NUCLEOTIDE SEQUENCE</scope>
    <source>
        <strain evidence="4">ICT_H6.2</strain>
    </source>
</reference>
<evidence type="ECO:0000256" key="1">
    <source>
        <dbReference type="ARBA" id="ARBA00022801"/>
    </source>
</evidence>
<name>A0A9X2FBR9_9BACT</name>
<dbReference type="Proteomes" id="UP001155241">
    <property type="component" value="Unassembled WGS sequence"/>
</dbReference>
<evidence type="ECO:0000259" key="3">
    <source>
        <dbReference type="SMART" id="SM00642"/>
    </source>
</evidence>
<comment type="caution">
    <text evidence="4">The sequence shown here is derived from an EMBL/GenBank/DDBJ whole genome shotgun (WGS) entry which is preliminary data.</text>
</comment>